<dbReference type="EMBL" id="LYXA01000003">
    <property type="protein sequence ID" value="OBU74784.1"/>
    <property type="molecule type" value="Genomic_DNA"/>
</dbReference>
<protein>
    <submittedName>
        <fullName evidence="2">Uncharacterized protein</fullName>
    </submittedName>
</protein>
<dbReference type="AlphaFoldDB" id="A0A853MBB5"/>
<accession>A0A853MBB5</accession>
<gene>
    <name evidence="2" type="ORF">A9P98_17585</name>
</gene>
<name>A0A853MBB5_9CYAN</name>
<sequence>MKKLLIPLVGVLSTLNLSPALAIPYNGNTVYRGTDRGVFVTIFSGTANSVISVGLKNDRPISRIVGSCGEIRVSANALGAIPPTSISVNGTNTDISSLPTHTTPACVGGNFADPVPTNFKTPSGGLVLGGRTAGTAVTLLIARDIPRSVLINACGFGVLRSAPTTFNYNGTSRSYAALPDAGKAPRCINDQAFVPEEWLATP</sequence>
<dbReference type="Proteomes" id="UP000093903">
    <property type="component" value="Unassembled WGS sequence"/>
</dbReference>
<proteinExistence type="predicted"/>
<comment type="caution">
    <text evidence="2">The sequence shown here is derived from an EMBL/GenBank/DDBJ whole genome shotgun (WGS) entry which is preliminary data.</text>
</comment>
<feature type="chain" id="PRO_5032837368" evidence="1">
    <location>
        <begin position="23"/>
        <end position="202"/>
    </location>
</feature>
<reference evidence="2 3" key="1">
    <citation type="submission" date="2016-05" db="EMBL/GenBank/DDBJ databases">
        <title>First complete genome of the cyanobacterium Cylindrospermopsis raciborskii CS505, containing a circular chromosome and a single extrachromosomal element.</title>
        <authorList>
            <person name="Fuentes J."/>
            <person name="Tamames J."/>
            <person name="Allen E."/>
            <person name="Plominski A."/>
            <person name="Vasquez M."/>
        </authorList>
    </citation>
    <scope>NUCLEOTIDE SEQUENCE [LARGE SCALE GENOMIC DNA]</scope>
    <source>
        <strain evidence="2 3">CS505</strain>
    </source>
</reference>
<evidence type="ECO:0000313" key="3">
    <source>
        <dbReference type="Proteomes" id="UP000093903"/>
    </source>
</evidence>
<keyword evidence="1" id="KW-0732">Signal</keyword>
<feature type="signal peptide" evidence="1">
    <location>
        <begin position="1"/>
        <end position="22"/>
    </location>
</feature>
<dbReference type="RefSeq" id="WP_006276776.1">
    <property type="nucleotide sequence ID" value="NZ_ACYA01000027.1"/>
</dbReference>
<evidence type="ECO:0000313" key="2">
    <source>
        <dbReference type="EMBL" id="OBU74784.1"/>
    </source>
</evidence>
<evidence type="ECO:0000256" key="1">
    <source>
        <dbReference type="SAM" id="SignalP"/>
    </source>
</evidence>
<organism evidence="2 3">
    <name type="scientific">Cylindrospermopsis raciborskii CS-505</name>
    <dbReference type="NCBI Taxonomy" id="533240"/>
    <lineage>
        <taxon>Bacteria</taxon>
        <taxon>Bacillati</taxon>
        <taxon>Cyanobacteriota</taxon>
        <taxon>Cyanophyceae</taxon>
        <taxon>Nostocales</taxon>
        <taxon>Aphanizomenonaceae</taxon>
        <taxon>Cylindrospermopsis</taxon>
    </lineage>
</organism>